<name>A0A0F9W578_9ZZZZ</name>
<evidence type="ECO:0000256" key="5">
    <source>
        <dbReference type="SAM" id="Phobius"/>
    </source>
</evidence>
<evidence type="ECO:0000256" key="3">
    <source>
        <dbReference type="ARBA" id="ARBA00022989"/>
    </source>
</evidence>
<comment type="caution">
    <text evidence="6">The sequence shown here is derived from an EMBL/GenBank/DDBJ whole genome shotgun (WGS) entry which is preliminary data.</text>
</comment>
<feature type="transmembrane region" description="Helical" evidence="5">
    <location>
        <begin position="115"/>
        <end position="132"/>
    </location>
</feature>
<evidence type="ECO:0000256" key="1">
    <source>
        <dbReference type="ARBA" id="ARBA00004141"/>
    </source>
</evidence>
<comment type="subcellular location">
    <subcellularLocation>
        <location evidence="1">Membrane</location>
        <topology evidence="1">Multi-pass membrane protein</topology>
    </subcellularLocation>
</comment>
<dbReference type="Pfam" id="PF07681">
    <property type="entry name" value="DoxX"/>
    <property type="match status" value="1"/>
</dbReference>
<dbReference type="EMBL" id="LAZR01000001">
    <property type="protein sequence ID" value="KKO12431.1"/>
    <property type="molecule type" value="Genomic_DNA"/>
</dbReference>
<keyword evidence="4 5" id="KW-0472">Membrane</keyword>
<keyword evidence="2 5" id="KW-0812">Transmembrane</keyword>
<feature type="transmembrane region" description="Helical" evidence="5">
    <location>
        <begin position="74"/>
        <end position="94"/>
    </location>
</feature>
<evidence type="ECO:0000256" key="2">
    <source>
        <dbReference type="ARBA" id="ARBA00022692"/>
    </source>
</evidence>
<keyword evidence="3 5" id="KW-1133">Transmembrane helix</keyword>
<dbReference type="GO" id="GO:0016020">
    <property type="term" value="C:membrane"/>
    <property type="evidence" value="ECO:0007669"/>
    <property type="project" value="UniProtKB-SubCell"/>
</dbReference>
<dbReference type="AlphaFoldDB" id="A0A0F9W578"/>
<evidence type="ECO:0000256" key="4">
    <source>
        <dbReference type="ARBA" id="ARBA00023136"/>
    </source>
</evidence>
<accession>A0A0F9W578</accession>
<organism evidence="6">
    <name type="scientific">marine sediment metagenome</name>
    <dbReference type="NCBI Taxonomy" id="412755"/>
    <lineage>
        <taxon>unclassified sequences</taxon>
        <taxon>metagenomes</taxon>
        <taxon>ecological metagenomes</taxon>
    </lineage>
</organism>
<proteinExistence type="predicted"/>
<protein>
    <recommendedName>
        <fullName evidence="7">DoxX family protein</fullName>
    </recommendedName>
</protein>
<reference evidence="6" key="1">
    <citation type="journal article" date="2015" name="Nature">
        <title>Complex archaea that bridge the gap between prokaryotes and eukaryotes.</title>
        <authorList>
            <person name="Spang A."/>
            <person name="Saw J.H."/>
            <person name="Jorgensen S.L."/>
            <person name="Zaremba-Niedzwiedzka K."/>
            <person name="Martijn J."/>
            <person name="Lind A.E."/>
            <person name="van Eijk R."/>
            <person name="Schleper C."/>
            <person name="Guy L."/>
            <person name="Ettema T.J."/>
        </authorList>
    </citation>
    <scope>NUCLEOTIDE SEQUENCE</scope>
</reference>
<dbReference type="InterPro" id="IPR032808">
    <property type="entry name" value="DoxX"/>
</dbReference>
<evidence type="ECO:0008006" key="7">
    <source>
        <dbReference type="Google" id="ProtNLM"/>
    </source>
</evidence>
<feature type="transmembrane region" description="Helical" evidence="5">
    <location>
        <begin position="6"/>
        <end position="24"/>
    </location>
</feature>
<sequence length="139" mass="15110">MIPEALARLFLPAARIILAVYFLLPGLMKFTQYDMHVEYMASHGVFLIPFFLILSGVIQVGGAAALFTGYQVRLVAFVLAGLTLVISLVMHDFWTMAEGLQRSHETQNFFKNMGIMAGLLALSGAGAGAFSLDNRKPAA</sequence>
<gene>
    <name evidence="6" type="ORF">LCGC14_0004440</name>
</gene>
<evidence type="ECO:0000313" key="6">
    <source>
        <dbReference type="EMBL" id="KKO12431.1"/>
    </source>
</evidence>
<feature type="transmembrane region" description="Helical" evidence="5">
    <location>
        <begin position="45"/>
        <end position="68"/>
    </location>
</feature>